<protein>
    <recommendedName>
        <fullName evidence="1">GLTSCR protein conserved domain-containing protein</fullName>
    </recommendedName>
</protein>
<sequence>MHVLCVYLVLICKIGQQLRKDQAHVLKPDFKSRFLTRGDAIKRLTRYHVFTKPAPPTYEPTSAECRQFDESFEIEAKRLLAASERLNVSISRFAVANDQLNNDTCDKYLFEKMRLDDLREQLEVEKADYDTRKRRALDVENRPISVPIPDEGSSPPPSSTYDFLSNASNYNLGAAMSEADYNDLFNSDHIPDETIRTSDETQLAINSIVDCGVIEQHENPTDVPDSANFFFDDLDIDNHQQDNNQSQDDEASRAVQNLLGFS</sequence>
<dbReference type="AlphaFoldDB" id="A0A8S2YWG0"/>
<reference evidence="2" key="1">
    <citation type="submission" date="2021-02" db="EMBL/GenBank/DDBJ databases">
        <authorList>
            <person name="Nowell W R."/>
        </authorList>
    </citation>
    <scope>NUCLEOTIDE SEQUENCE</scope>
</reference>
<name>A0A8S2YWG0_9BILA</name>
<evidence type="ECO:0000313" key="3">
    <source>
        <dbReference type="Proteomes" id="UP000681720"/>
    </source>
</evidence>
<feature type="domain" description="GLTSCR protein conserved" evidence="1">
    <location>
        <begin position="21"/>
        <end position="126"/>
    </location>
</feature>
<dbReference type="InterPro" id="IPR015671">
    <property type="entry name" value="GSCR1_dom"/>
</dbReference>
<dbReference type="PANTHER" id="PTHR15572:SF0">
    <property type="entry name" value="GLUTAMINE-RICH PROTEIN-RELATED"/>
    <property type="match status" value="1"/>
</dbReference>
<dbReference type="PANTHER" id="PTHR15572">
    <property type="entry name" value="GLIOMA TUMOR SUPPRESSOR CANDIDATE REGION GENE 1"/>
    <property type="match status" value="1"/>
</dbReference>
<proteinExistence type="predicted"/>
<accession>A0A8S2YWG0</accession>
<dbReference type="EMBL" id="CAJOBJ010100046">
    <property type="protein sequence ID" value="CAF4583209.1"/>
    <property type="molecule type" value="Genomic_DNA"/>
</dbReference>
<evidence type="ECO:0000259" key="1">
    <source>
        <dbReference type="Pfam" id="PF15249"/>
    </source>
</evidence>
<dbReference type="Proteomes" id="UP000681720">
    <property type="component" value="Unassembled WGS sequence"/>
</dbReference>
<organism evidence="2 3">
    <name type="scientific">Rotaria magnacalcarata</name>
    <dbReference type="NCBI Taxonomy" id="392030"/>
    <lineage>
        <taxon>Eukaryota</taxon>
        <taxon>Metazoa</taxon>
        <taxon>Spiralia</taxon>
        <taxon>Gnathifera</taxon>
        <taxon>Rotifera</taxon>
        <taxon>Eurotatoria</taxon>
        <taxon>Bdelloidea</taxon>
        <taxon>Philodinida</taxon>
        <taxon>Philodinidae</taxon>
        <taxon>Rotaria</taxon>
    </lineage>
</organism>
<dbReference type="Pfam" id="PF15249">
    <property type="entry name" value="GLTSCR1"/>
    <property type="match status" value="1"/>
</dbReference>
<gene>
    <name evidence="2" type="ORF">GIL414_LOCUS38170</name>
</gene>
<dbReference type="GO" id="GO:0045893">
    <property type="term" value="P:positive regulation of DNA-templated transcription"/>
    <property type="evidence" value="ECO:0007669"/>
    <property type="project" value="TreeGrafter"/>
</dbReference>
<comment type="caution">
    <text evidence="2">The sequence shown here is derived from an EMBL/GenBank/DDBJ whole genome shotgun (WGS) entry which is preliminary data.</text>
</comment>
<dbReference type="GO" id="GO:0016514">
    <property type="term" value="C:SWI/SNF complex"/>
    <property type="evidence" value="ECO:0007669"/>
    <property type="project" value="TreeGrafter"/>
</dbReference>
<evidence type="ECO:0000313" key="2">
    <source>
        <dbReference type="EMBL" id="CAF4583209.1"/>
    </source>
</evidence>
<dbReference type="InterPro" id="IPR052438">
    <property type="entry name" value="Chromatin_remod/trans_coact"/>
</dbReference>